<dbReference type="EMBL" id="CZKA01000003">
    <property type="protein sequence ID" value="CUR53949.1"/>
    <property type="molecule type" value="Genomic_DNA"/>
</dbReference>
<gene>
    <name evidence="2" type="ORF">NOCA2110004</name>
</gene>
<dbReference type="AlphaFoldDB" id="A0A2P2BW41"/>
<accession>A0A2P2BW41</accession>
<evidence type="ECO:0000256" key="1">
    <source>
        <dbReference type="SAM" id="MobiDB-lite"/>
    </source>
</evidence>
<name>A0A2P2BW41_9ZZZZ</name>
<sequence length="379" mass="40021">MLVRGDEQPTTEPGTSVGRPDRGQRAELAKLALRRLEQAVSHGGAAPAGPASSTVVANARALRVSDFHLDYLQEDPGAMTGGSEQWVASVDVSWRFASDPGPARAPVSVTFERQGTATTIAAVGGQARRTPLWLATPVSVVRRPGVLVLAADGGSATRRYAALAVRARAQVGEVLGRSPGHVVVEVPSSETELAAALSAQPGEYDEVAAVTTTVDGSLTPDSPQHIFVNPATYEPLRRPGSQVVMTHEVVHLATRAATADLPLWLVEGFADYVALSPVRLPLSATTAELRAQLRRDGLPDALPLDSDFGAGGEHVGAAYEAAWLACVTLADLGGRQRLVDYYEAVDDGGSRAAETREVFGVSHAFFIRSWRARLRDLAG</sequence>
<feature type="region of interest" description="Disordered" evidence="1">
    <location>
        <begin position="1"/>
        <end position="23"/>
    </location>
</feature>
<evidence type="ECO:0008006" key="3">
    <source>
        <dbReference type="Google" id="ProtNLM"/>
    </source>
</evidence>
<protein>
    <recommendedName>
        <fullName evidence="3">Peptidase MA-like domain-containing protein</fullName>
    </recommendedName>
</protein>
<evidence type="ECO:0000313" key="2">
    <source>
        <dbReference type="EMBL" id="CUR53949.1"/>
    </source>
</evidence>
<reference evidence="2" key="1">
    <citation type="submission" date="2015-08" db="EMBL/GenBank/DDBJ databases">
        <authorList>
            <person name="Babu N.S."/>
            <person name="Beckwith C.J."/>
            <person name="Beseler K.G."/>
            <person name="Brison A."/>
            <person name="Carone J.V."/>
            <person name="Caskin T.P."/>
            <person name="Diamond M."/>
            <person name="Durham M.E."/>
            <person name="Foxe J.M."/>
            <person name="Go M."/>
            <person name="Henderson B.A."/>
            <person name="Jones I.B."/>
            <person name="McGettigan J.A."/>
            <person name="Micheletti S.J."/>
            <person name="Nasrallah M.E."/>
            <person name="Ortiz D."/>
            <person name="Piller C.R."/>
            <person name="Privatt S.R."/>
            <person name="Schneider S.L."/>
            <person name="Sharp S."/>
            <person name="Smith T.C."/>
            <person name="Stanton J.D."/>
            <person name="Ullery H.E."/>
            <person name="Wilson R.J."/>
            <person name="Serrano M.G."/>
            <person name="Buck G."/>
            <person name="Lee V."/>
            <person name="Wang Y."/>
            <person name="Carvalho R."/>
            <person name="Voegtly L."/>
            <person name="Shi R."/>
            <person name="Duckworth R."/>
            <person name="Johnson A."/>
            <person name="Loviza R."/>
            <person name="Walstead R."/>
            <person name="Shah Z."/>
            <person name="Kiflezghi M."/>
            <person name="Wade K."/>
            <person name="Ball S.L."/>
            <person name="Bradley K.W."/>
            <person name="Asai D.J."/>
            <person name="Bowman C.A."/>
            <person name="Russell D.A."/>
            <person name="Pope W.H."/>
            <person name="Jacobs-Sera D."/>
            <person name="Hendrix R.W."/>
            <person name="Hatfull G.F."/>
        </authorList>
    </citation>
    <scope>NUCLEOTIDE SEQUENCE</scope>
</reference>
<proteinExistence type="predicted"/>
<organism evidence="2">
    <name type="scientific">metagenome</name>
    <dbReference type="NCBI Taxonomy" id="256318"/>
    <lineage>
        <taxon>unclassified sequences</taxon>
        <taxon>metagenomes</taxon>
    </lineage>
</organism>